<sequence>MITSEKILEIFKNSSSLNVYSNREKEELAFHLDDIINEMDSLIKIFKNETLDDKEFENVYQMIVIHWIYHMKELRKILKNWEKL</sequence>
<dbReference type="EMBL" id="CACRSS010000020">
    <property type="protein sequence ID" value="VYT21316.1"/>
    <property type="molecule type" value="Genomic_DNA"/>
</dbReference>
<name>A0A6N2V2Q9_9BACT</name>
<accession>A0A6N2V2Q9</accession>
<proteinExistence type="predicted"/>
<organism evidence="1">
    <name type="scientific">Akkermansia muciniphila</name>
    <dbReference type="NCBI Taxonomy" id="239935"/>
    <lineage>
        <taxon>Bacteria</taxon>
        <taxon>Pseudomonadati</taxon>
        <taxon>Verrucomicrobiota</taxon>
        <taxon>Verrucomicrobiia</taxon>
        <taxon>Verrucomicrobiales</taxon>
        <taxon>Akkermansiaceae</taxon>
        <taxon>Akkermansia</taxon>
    </lineage>
</organism>
<evidence type="ECO:0000313" key="1">
    <source>
        <dbReference type="EMBL" id="VYT21316.1"/>
    </source>
</evidence>
<protein>
    <submittedName>
        <fullName evidence="1">Uncharacterized protein</fullName>
    </submittedName>
</protein>
<dbReference type="AlphaFoldDB" id="A0A6N2V2Q9"/>
<gene>
    <name evidence="1" type="ORF">AMLFYP55_01109</name>
</gene>
<reference evidence="1" key="1">
    <citation type="submission" date="2019-11" db="EMBL/GenBank/DDBJ databases">
        <authorList>
            <person name="Feng L."/>
        </authorList>
    </citation>
    <scope>NUCLEOTIDE SEQUENCE</scope>
    <source>
        <strain evidence="1">AMuciniphilaLFYP55</strain>
    </source>
</reference>